<dbReference type="SUPFAM" id="SSF54427">
    <property type="entry name" value="NTF2-like"/>
    <property type="match status" value="1"/>
</dbReference>
<evidence type="ECO:0000259" key="2">
    <source>
        <dbReference type="Pfam" id="PF04542"/>
    </source>
</evidence>
<protein>
    <submittedName>
        <fullName evidence="4">Sigma-70 family RNA polymerase sigma factor</fullName>
    </submittedName>
</protein>
<evidence type="ECO:0000313" key="4">
    <source>
        <dbReference type="EMBL" id="MEQ4485047.1"/>
    </source>
</evidence>
<dbReference type="Pfam" id="PF08281">
    <property type="entry name" value="Sigma70_r4_2"/>
    <property type="match status" value="1"/>
</dbReference>
<evidence type="ECO:0000259" key="3">
    <source>
        <dbReference type="Pfam" id="PF08281"/>
    </source>
</evidence>
<dbReference type="Gene3D" id="1.10.10.10">
    <property type="entry name" value="Winged helix-like DNA-binding domain superfamily/Winged helix DNA-binding domain"/>
    <property type="match status" value="1"/>
</dbReference>
<proteinExistence type="predicted"/>
<dbReference type="Gene3D" id="1.10.1740.10">
    <property type="match status" value="1"/>
</dbReference>
<dbReference type="NCBIfam" id="TIGR02937">
    <property type="entry name" value="sigma70-ECF"/>
    <property type="match status" value="1"/>
</dbReference>
<dbReference type="EMBL" id="JASKHM010000013">
    <property type="protein sequence ID" value="MEQ4485047.1"/>
    <property type="molecule type" value="Genomic_DNA"/>
</dbReference>
<comment type="subunit">
    <text evidence="1">Interacts transiently with the RNA polymerase catalytic core formed by RpoA, RpoB, RpoC and RpoZ (2 alpha, 1 beta, 1 beta' and 1 omega subunit) to form the RNA polymerase holoenzyme that can initiate transcription.</text>
</comment>
<dbReference type="Pfam" id="PF04542">
    <property type="entry name" value="Sigma70_r2"/>
    <property type="match status" value="1"/>
</dbReference>
<sequence length="296" mass="33800">MEQLYSLYRTDLFKLAYRMLGSVTEAEDVIQDLFVTLQTQENRNDIANWKAYLLKMTTNRCINVLRSARRLRVSYPGTWLPEPLYESNDQPQHIIERQEGLSYALLVLMERLTPSERAVYVLRTAFDFPHPQIAEFLGKTEASCRKMYSRAAAKLNLTDGSETSTLRLDTRVTEAFVQSVESGNYRKLVELLMEEVTLWSDGGGVVRSAFNPILGLSRAIAFFEGVAKKNVALVGNFRQVLLNGEPALILYQGGIPSLVLCFDYEQREGKVRNVYWIRNPHKLSHLPKLISEDVTL</sequence>
<dbReference type="InterPro" id="IPR032710">
    <property type="entry name" value="NTF2-like_dom_sf"/>
</dbReference>
<dbReference type="InterPro" id="IPR013324">
    <property type="entry name" value="RNA_pol_sigma_r3/r4-like"/>
</dbReference>
<dbReference type="InterPro" id="IPR013249">
    <property type="entry name" value="RNA_pol_sigma70_r4_t2"/>
</dbReference>
<dbReference type="PANTHER" id="PTHR30173">
    <property type="entry name" value="SIGMA 19 FACTOR"/>
    <property type="match status" value="1"/>
</dbReference>
<comment type="caution">
    <text evidence="4">The sequence shown here is derived from an EMBL/GenBank/DDBJ whole genome shotgun (WGS) entry which is preliminary data.</text>
</comment>
<reference evidence="4 5" key="1">
    <citation type="journal article" date="2023" name="Genome Announc.">
        <title>Pan-Genome Analyses of the Genus Cohnella and Proposal of the Novel Species Cohnella silvisoli sp. nov., Isolated from Forest Soil.</title>
        <authorList>
            <person name="Wang C."/>
            <person name="Mao L."/>
            <person name="Bao G."/>
            <person name="Zhu H."/>
        </authorList>
    </citation>
    <scope>NUCLEOTIDE SEQUENCE [LARGE SCALE GENOMIC DNA]</scope>
    <source>
        <strain evidence="4 5">NL03-T5-1</strain>
    </source>
</reference>
<organism evidence="4 5">
    <name type="scientific">Cohnella silvisoli</name>
    <dbReference type="NCBI Taxonomy" id="2873699"/>
    <lineage>
        <taxon>Bacteria</taxon>
        <taxon>Bacillati</taxon>
        <taxon>Bacillota</taxon>
        <taxon>Bacilli</taxon>
        <taxon>Bacillales</taxon>
        <taxon>Paenibacillaceae</taxon>
        <taxon>Cohnella</taxon>
    </lineage>
</organism>
<evidence type="ECO:0000313" key="5">
    <source>
        <dbReference type="Proteomes" id="UP001493487"/>
    </source>
</evidence>
<keyword evidence="5" id="KW-1185">Reference proteome</keyword>
<dbReference type="InterPro" id="IPR007627">
    <property type="entry name" value="RNA_pol_sigma70_r2"/>
</dbReference>
<dbReference type="RefSeq" id="WP_232184747.1">
    <property type="nucleotide sequence ID" value="NZ_JAIOAP010000003.1"/>
</dbReference>
<dbReference type="InterPro" id="IPR013325">
    <property type="entry name" value="RNA_pol_sigma_r2"/>
</dbReference>
<dbReference type="SUPFAM" id="SSF88659">
    <property type="entry name" value="Sigma3 and sigma4 domains of RNA polymerase sigma factors"/>
    <property type="match status" value="1"/>
</dbReference>
<dbReference type="InterPro" id="IPR052704">
    <property type="entry name" value="ECF_Sigma-70_Domain"/>
</dbReference>
<dbReference type="SUPFAM" id="SSF88946">
    <property type="entry name" value="Sigma2 domain of RNA polymerase sigma factors"/>
    <property type="match status" value="1"/>
</dbReference>
<feature type="domain" description="RNA polymerase sigma-70 region 2" evidence="2">
    <location>
        <begin position="4"/>
        <end position="70"/>
    </location>
</feature>
<dbReference type="InterPro" id="IPR036388">
    <property type="entry name" value="WH-like_DNA-bd_sf"/>
</dbReference>
<accession>A0ABV1KZU6</accession>
<feature type="domain" description="RNA polymerase sigma factor 70 region 4 type 2" evidence="3">
    <location>
        <begin position="104"/>
        <end position="155"/>
    </location>
</feature>
<gene>
    <name evidence="4" type="ORF">QJS35_21905</name>
</gene>
<evidence type="ECO:0000256" key="1">
    <source>
        <dbReference type="ARBA" id="ARBA00011344"/>
    </source>
</evidence>
<name>A0ABV1KZU6_9BACL</name>
<dbReference type="InterPro" id="IPR014284">
    <property type="entry name" value="RNA_pol_sigma-70_dom"/>
</dbReference>
<dbReference type="PANTHER" id="PTHR30173:SF36">
    <property type="entry name" value="ECF RNA POLYMERASE SIGMA FACTOR SIGJ"/>
    <property type="match status" value="1"/>
</dbReference>
<dbReference type="Proteomes" id="UP001493487">
    <property type="component" value="Unassembled WGS sequence"/>
</dbReference>